<evidence type="ECO:0000256" key="1">
    <source>
        <dbReference type="SAM" id="MobiDB-lite"/>
    </source>
</evidence>
<dbReference type="Proteomes" id="UP000184533">
    <property type="component" value="Unassembled WGS sequence"/>
</dbReference>
<accession>A0A1M4ZM29</accession>
<organism evidence="2 3">
    <name type="scientific">Devosia limi DSM 17137</name>
    <dbReference type="NCBI Taxonomy" id="1121477"/>
    <lineage>
        <taxon>Bacteria</taxon>
        <taxon>Pseudomonadati</taxon>
        <taxon>Pseudomonadota</taxon>
        <taxon>Alphaproteobacteria</taxon>
        <taxon>Hyphomicrobiales</taxon>
        <taxon>Devosiaceae</taxon>
        <taxon>Devosia</taxon>
    </lineage>
</organism>
<dbReference type="EMBL" id="FQVC01000005">
    <property type="protein sequence ID" value="SHF19028.1"/>
    <property type="molecule type" value="Genomic_DNA"/>
</dbReference>
<sequence>MKAAGWRAPSRPLARPTPEVNIRQWAIRLRQPDISRKTTAFPHRHCPARPGNPSFRVKDWITRTSRVMTMVATSHPLPHARLHPSPPRCPRDWIRRPDATGKNPRPNPEGDDPGMGDMPATARHFPKKPPHSPHRHCPARPGNPSFRVKDWITRTSRVMTMVETSHPLPRARLHPHPPAAPGLDPGAILTPARA</sequence>
<feature type="region of interest" description="Disordered" evidence="1">
    <location>
        <begin position="166"/>
        <end position="194"/>
    </location>
</feature>
<feature type="compositionally biased region" description="Basic residues" evidence="1">
    <location>
        <begin position="124"/>
        <end position="138"/>
    </location>
</feature>
<proteinExistence type="predicted"/>
<evidence type="ECO:0000313" key="2">
    <source>
        <dbReference type="EMBL" id="SHF19028.1"/>
    </source>
</evidence>
<feature type="compositionally biased region" description="Basic and acidic residues" evidence="1">
    <location>
        <begin position="89"/>
        <end position="99"/>
    </location>
</feature>
<dbReference type="AlphaFoldDB" id="A0A1M4ZM29"/>
<evidence type="ECO:0000313" key="3">
    <source>
        <dbReference type="Proteomes" id="UP000184533"/>
    </source>
</evidence>
<feature type="region of interest" description="Disordered" evidence="1">
    <location>
        <begin position="77"/>
        <end position="148"/>
    </location>
</feature>
<reference evidence="2 3" key="1">
    <citation type="submission" date="2016-11" db="EMBL/GenBank/DDBJ databases">
        <authorList>
            <person name="Jaros S."/>
            <person name="Januszkiewicz K."/>
            <person name="Wedrychowicz H."/>
        </authorList>
    </citation>
    <scope>NUCLEOTIDE SEQUENCE [LARGE SCALE GENOMIC DNA]</scope>
    <source>
        <strain evidence="2 3">DSM 17137</strain>
    </source>
</reference>
<gene>
    <name evidence="2" type="ORF">SAMN02745223_01999</name>
</gene>
<name>A0A1M4ZM29_9HYPH</name>
<protein>
    <submittedName>
        <fullName evidence="2">Uncharacterized protein</fullName>
    </submittedName>
</protein>